<dbReference type="GO" id="GO:0016787">
    <property type="term" value="F:hydrolase activity"/>
    <property type="evidence" value="ECO:0007669"/>
    <property type="project" value="UniProtKB-KW"/>
</dbReference>
<protein>
    <submittedName>
        <fullName evidence="1">Alpha/beta fold hydrolase</fullName>
    </submittedName>
</protein>
<comment type="caution">
    <text evidence="1">The sequence shown here is derived from an EMBL/GenBank/DDBJ whole genome shotgun (WGS) entry which is preliminary data.</text>
</comment>
<gene>
    <name evidence="1" type="ORF">GJU41_00345</name>
</gene>
<dbReference type="InterPro" id="IPR029058">
    <property type="entry name" value="AB_hydrolase_fold"/>
</dbReference>
<dbReference type="Proteomes" id="UP000441585">
    <property type="component" value="Unassembled WGS sequence"/>
</dbReference>
<dbReference type="PANTHER" id="PTHR37946:SF1">
    <property type="entry name" value="SLL1969 PROTEIN"/>
    <property type="match status" value="1"/>
</dbReference>
<dbReference type="PANTHER" id="PTHR37946">
    <property type="entry name" value="SLL1969 PROTEIN"/>
    <property type="match status" value="1"/>
</dbReference>
<dbReference type="AlphaFoldDB" id="A0A6I2M4Z5"/>
<keyword evidence="1" id="KW-0378">Hydrolase</keyword>
<dbReference type="RefSeq" id="WP_070877200.1">
    <property type="nucleotide sequence ID" value="NZ_CAJFZX010000002.1"/>
</dbReference>
<sequence>MKSKKNIALIAAISLLAIVFIVQTVKPEISNGASEVEHEGTPTVFVHGYRGSLNSFEGMMERFQSDYEWGEKKLVCTSDNRVAECSALTEEKVKNPLIQVYFEDNDSNFEKTSIELGNILKLLKEKYGYDKINIVAHSMGGLVSVNYIQETRQEKEFPKVEKLITIGSPFKGIKREVFEKRYHEKKHDLIADSQAIQELYAEKENFDPNIQVYSIAGKISKKEDGDGLVSVQSATSLKKVVASDHYREQVIVSKKATHNGLHENKEVDEEVGRFLWK</sequence>
<dbReference type="InterPro" id="IPR010315">
    <property type="entry name" value="DUF915_hydro-like"/>
</dbReference>
<dbReference type="Pfam" id="PF06028">
    <property type="entry name" value="DUF915"/>
    <property type="match status" value="1"/>
</dbReference>
<reference evidence="1 2" key="1">
    <citation type="submission" date="2019-11" db="EMBL/GenBank/DDBJ databases">
        <title>Bacillus idriensis genome.</title>
        <authorList>
            <person name="Konopka E.N."/>
            <person name="Newman J.D."/>
        </authorList>
    </citation>
    <scope>NUCLEOTIDE SEQUENCE [LARGE SCALE GENOMIC DNA]</scope>
    <source>
        <strain evidence="1 2">DSM 19097</strain>
    </source>
</reference>
<dbReference type="Gene3D" id="3.40.50.1820">
    <property type="entry name" value="alpha/beta hydrolase"/>
    <property type="match status" value="1"/>
</dbReference>
<name>A0A6I2M4Z5_9BACI</name>
<dbReference type="EMBL" id="WKKF01000001">
    <property type="protein sequence ID" value="MRX52404.1"/>
    <property type="molecule type" value="Genomic_DNA"/>
</dbReference>
<dbReference type="SUPFAM" id="SSF53474">
    <property type="entry name" value="alpha/beta-Hydrolases"/>
    <property type="match status" value="1"/>
</dbReference>
<evidence type="ECO:0000313" key="2">
    <source>
        <dbReference type="Proteomes" id="UP000441585"/>
    </source>
</evidence>
<accession>A0A6I2M4Z5</accession>
<evidence type="ECO:0000313" key="1">
    <source>
        <dbReference type="EMBL" id="MRX52404.1"/>
    </source>
</evidence>
<organism evidence="1 2">
    <name type="scientific">Metabacillus idriensis</name>
    <dbReference type="NCBI Taxonomy" id="324768"/>
    <lineage>
        <taxon>Bacteria</taxon>
        <taxon>Bacillati</taxon>
        <taxon>Bacillota</taxon>
        <taxon>Bacilli</taxon>
        <taxon>Bacillales</taxon>
        <taxon>Bacillaceae</taxon>
        <taxon>Metabacillus</taxon>
    </lineage>
</organism>
<keyword evidence="2" id="KW-1185">Reference proteome</keyword>
<proteinExistence type="predicted"/>